<sequence>MKYEFIPLNELREIAGGLNEGKNSNGSRVYEGFHFFSPIDFNMASIMEYYCVIAVEGIDVRGVMLLYQDPQHPLSYSISYVDVRKDHQRQGIAKGLYLTLNGFLSQDNIVIGTDLTDKGKSAKLDRLRKKTITTCLSFDSFNQYLVNLHFLRKV</sequence>
<gene>
    <name evidence="1" type="ORF">ACFQ3J_26855</name>
</gene>
<proteinExistence type="predicted"/>
<keyword evidence="1" id="KW-0808">Transferase</keyword>
<keyword evidence="1" id="KW-0012">Acyltransferase</keyword>
<comment type="caution">
    <text evidence="1">The sequence shown here is derived from an EMBL/GenBank/DDBJ whole genome shotgun (WGS) entry which is preliminary data.</text>
</comment>
<dbReference type="EC" id="2.3.1.-" evidence="1"/>
<dbReference type="RefSeq" id="WP_090727689.1">
    <property type="nucleotide sequence ID" value="NZ_JBHTKX010000015.1"/>
</dbReference>
<dbReference type="GO" id="GO:0016746">
    <property type="term" value="F:acyltransferase activity"/>
    <property type="evidence" value="ECO:0007669"/>
    <property type="project" value="UniProtKB-KW"/>
</dbReference>
<organism evidence="1 2">
    <name type="scientific">Paenibacillus provencensis</name>
    <dbReference type="NCBI Taxonomy" id="441151"/>
    <lineage>
        <taxon>Bacteria</taxon>
        <taxon>Bacillati</taxon>
        <taxon>Bacillota</taxon>
        <taxon>Bacilli</taxon>
        <taxon>Bacillales</taxon>
        <taxon>Paenibacillaceae</taxon>
        <taxon>Paenibacillus</taxon>
    </lineage>
</organism>
<name>A0ABW3QAY5_9BACL</name>
<keyword evidence="2" id="KW-1185">Reference proteome</keyword>
<accession>A0ABW3QAY5</accession>
<evidence type="ECO:0000313" key="2">
    <source>
        <dbReference type="Proteomes" id="UP001597169"/>
    </source>
</evidence>
<reference evidence="2" key="1">
    <citation type="journal article" date="2019" name="Int. J. Syst. Evol. Microbiol.">
        <title>The Global Catalogue of Microorganisms (GCM) 10K type strain sequencing project: providing services to taxonomists for standard genome sequencing and annotation.</title>
        <authorList>
            <consortium name="The Broad Institute Genomics Platform"/>
            <consortium name="The Broad Institute Genome Sequencing Center for Infectious Disease"/>
            <person name="Wu L."/>
            <person name="Ma J."/>
        </authorList>
    </citation>
    <scope>NUCLEOTIDE SEQUENCE [LARGE SCALE GENOMIC DNA]</scope>
    <source>
        <strain evidence="2">CCUG 53519</strain>
    </source>
</reference>
<evidence type="ECO:0000313" key="1">
    <source>
        <dbReference type="EMBL" id="MFD1131729.1"/>
    </source>
</evidence>
<dbReference type="CDD" id="cd04301">
    <property type="entry name" value="NAT_SF"/>
    <property type="match status" value="1"/>
</dbReference>
<dbReference type="EMBL" id="JBHTKX010000015">
    <property type="protein sequence ID" value="MFD1131729.1"/>
    <property type="molecule type" value="Genomic_DNA"/>
</dbReference>
<dbReference type="InterPro" id="IPR016181">
    <property type="entry name" value="Acyl_CoA_acyltransferase"/>
</dbReference>
<protein>
    <submittedName>
        <fullName evidence="1">GNAT family N-acetyltransferase</fullName>
        <ecNumber evidence="1">2.3.1.-</ecNumber>
    </submittedName>
</protein>
<dbReference type="SUPFAM" id="SSF55729">
    <property type="entry name" value="Acyl-CoA N-acyltransferases (Nat)"/>
    <property type="match status" value="1"/>
</dbReference>
<dbReference type="Proteomes" id="UP001597169">
    <property type="component" value="Unassembled WGS sequence"/>
</dbReference>